<gene>
    <name evidence="5" type="ORF">KFK14_11505</name>
</gene>
<organism evidence="5 6">
    <name type="scientific">Sphingobium phenoxybenzoativorans</name>
    <dbReference type="NCBI Taxonomy" id="1592790"/>
    <lineage>
        <taxon>Bacteria</taxon>
        <taxon>Pseudomonadati</taxon>
        <taxon>Pseudomonadota</taxon>
        <taxon>Alphaproteobacteria</taxon>
        <taxon>Sphingomonadales</taxon>
        <taxon>Sphingomonadaceae</taxon>
        <taxon>Sphingobium</taxon>
    </lineage>
</organism>
<evidence type="ECO:0000259" key="4">
    <source>
        <dbReference type="Pfam" id="PF08797"/>
    </source>
</evidence>
<dbReference type="InterPro" id="IPR014905">
    <property type="entry name" value="HIRAN"/>
</dbReference>
<feature type="region of interest" description="Disordered" evidence="3">
    <location>
        <begin position="74"/>
        <end position="108"/>
    </location>
</feature>
<dbReference type="AlphaFoldDB" id="A0A975KD91"/>
<dbReference type="Gene3D" id="3.30.70.2330">
    <property type="match status" value="1"/>
</dbReference>
<dbReference type="GO" id="GO:0003676">
    <property type="term" value="F:nucleic acid binding"/>
    <property type="evidence" value="ECO:0007669"/>
    <property type="project" value="InterPro"/>
</dbReference>
<evidence type="ECO:0000256" key="2">
    <source>
        <dbReference type="ARBA" id="ARBA00022801"/>
    </source>
</evidence>
<proteinExistence type="predicted"/>
<keyword evidence="1" id="KW-0479">Metal-binding</keyword>
<dbReference type="KEGG" id="spph:KFK14_11505"/>
<evidence type="ECO:0000256" key="1">
    <source>
        <dbReference type="ARBA" id="ARBA00022723"/>
    </source>
</evidence>
<dbReference type="Pfam" id="PF08797">
    <property type="entry name" value="HIRAN"/>
    <property type="match status" value="1"/>
</dbReference>
<sequence>MCVPGEPIELRPEPKNPVDPNAVAVFSVRGIQIGYIRAERAPMVRLAMSRGEVIAIFQRSEPWGAIIRASLDGRAPTLPPEQVKDSADSPRTEKTDEVWWPDYIPPDD</sequence>
<feature type="domain" description="HIRAN" evidence="4">
    <location>
        <begin position="4"/>
        <end position="52"/>
    </location>
</feature>
<protein>
    <recommendedName>
        <fullName evidence="4">HIRAN domain-containing protein</fullName>
    </recommendedName>
</protein>
<dbReference type="EMBL" id="CP073910">
    <property type="protein sequence ID" value="QUT08227.1"/>
    <property type="molecule type" value="Genomic_DNA"/>
</dbReference>
<accession>A0A975KD91</accession>
<reference evidence="5" key="1">
    <citation type="submission" date="2021-04" db="EMBL/GenBank/DDBJ databases">
        <title>Isolation of p-tert-butylphenol degrading bacteria Sphingobium phenoxybenzoativorans Tas13 from active sludge.</title>
        <authorList>
            <person name="Li Y."/>
        </authorList>
    </citation>
    <scope>NUCLEOTIDE SEQUENCE</scope>
    <source>
        <strain evidence="5">Tas13</strain>
    </source>
</reference>
<evidence type="ECO:0000313" key="5">
    <source>
        <dbReference type="EMBL" id="QUT08227.1"/>
    </source>
</evidence>
<dbReference type="GO" id="GO:0016818">
    <property type="term" value="F:hydrolase activity, acting on acid anhydrides, in phosphorus-containing anhydrides"/>
    <property type="evidence" value="ECO:0007669"/>
    <property type="project" value="InterPro"/>
</dbReference>
<dbReference type="Proteomes" id="UP000681425">
    <property type="component" value="Chromosome"/>
</dbReference>
<evidence type="ECO:0000256" key="3">
    <source>
        <dbReference type="SAM" id="MobiDB-lite"/>
    </source>
</evidence>
<dbReference type="GO" id="GO:0008270">
    <property type="term" value="F:zinc ion binding"/>
    <property type="evidence" value="ECO:0007669"/>
    <property type="project" value="InterPro"/>
</dbReference>
<keyword evidence="6" id="KW-1185">Reference proteome</keyword>
<name>A0A975KD91_9SPHN</name>
<keyword evidence="2" id="KW-0378">Hydrolase</keyword>
<evidence type="ECO:0000313" key="6">
    <source>
        <dbReference type="Proteomes" id="UP000681425"/>
    </source>
</evidence>
<feature type="compositionally biased region" description="Basic and acidic residues" evidence="3">
    <location>
        <begin position="82"/>
        <end position="97"/>
    </location>
</feature>